<proteinExistence type="predicted"/>
<evidence type="ECO:0000259" key="4">
    <source>
        <dbReference type="PROSITE" id="PS50043"/>
    </source>
</evidence>
<evidence type="ECO:0000256" key="1">
    <source>
        <dbReference type="ARBA" id="ARBA00023015"/>
    </source>
</evidence>
<dbReference type="CDD" id="cd06170">
    <property type="entry name" value="LuxR_C_like"/>
    <property type="match status" value="1"/>
</dbReference>
<dbReference type="InterPro" id="IPR000792">
    <property type="entry name" value="Tscrpt_reg_LuxR_C"/>
</dbReference>
<dbReference type="PROSITE" id="PS50043">
    <property type="entry name" value="HTH_LUXR_2"/>
    <property type="match status" value="1"/>
</dbReference>
<evidence type="ECO:0000256" key="2">
    <source>
        <dbReference type="ARBA" id="ARBA00023125"/>
    </source>
</evidence>
<keyword evidence="1" id="KW-0805">Transcription regulation</keyword>
<dbReference type="SMART" id="SM00421">
    <property type="entry name" value="HTH_LUXR"/>
    <property type="match status" value="1"/>
</dbReference>
<dbReference type="InterPro" id="IPR016032">
    <property type="entry name" value="Sig_transdc_resp-reg_C-effctor"/>
</dbReference>
<dbReference type="Proteomes" id="UP001331561">
    <property type="component" value="Unassembled WGS sequence"/>
</dbReference>
<dbReference type="Pfam" id="PF00196">
    <property type="entry name" value="GerE"/>
    <property type="match status" value="1"/>
</dbReference>
<dbReference type="RefSeq" id="WP_327601100.1">
    <property type="nucleotide sequence ID" value="NZ_JAYXHS010000004.1"/>
</dbReference>
<keyword evidence="2" id="KW-0238">DNA-binding</keyword>
<protein>
    <submittedName>
        <fullName evidence="5">Helix-turn-helix transcriptional regulator</fullName>
    </submittedName>
</protein>
<gene>
    <name evidence="5" type="ORF">VVD49_19440</name>
</gene>
<name>A0ABU6K8A7_9RHOO</name>
<evidence type="ECO:0000256" key="3">
    <source>
        <dbReference type="ARBA" id="ARBA00023163"/>
    </source>
</evidence>
<dbReference type="PANTHER" id="PTHR44688">
    <property type="entry name" value="DNA-BINDING TRANSCRIPTIONAL ACTIVATOR DEVR_DOSR"/>
    <property type="match status" value="1"/>
</dbReference>
<dbReference type="Gene3D" id="1.10.10.10">
    <property type="entry name" value="Winged helix-like DNA-binding domain superfamily/Winged helix DNA-binding domain"/>
    <property type="match status" value="1"/>
</dbReference>
<sequence length="103" mass="11253">MQIVPILHVVFLRVMAHYEHNIGQDDMPLILNGIQLTARESDIARLVARGKSNSDIAQLLNLSESTVKKHVSKVLDKAGCASRAGIAVTVENMMRPAHGTKVL</sequence>
<evidence type="ECO:0000313" key="6">
    <source>
        <dbReference type="Proteomes" id="UP001331561"/>
    </source>
</evidence>
<keyword evidence="3" id="KW-0804">Transcription</keyword>
<evidence type="ECO:0000313" key="5">
    <source>
        <dbReference type="EMBL" id="MEC5387916.1"/>
    </source>
</evidence>
<dbReference type="PRINTS" id="PR00038">
    <property type="entry name" value="HTHLUXR"/>
</dbReference>
<dbReference type="EMBL" id="JAYXHS010000004">
    <property type="protein sequence ID" value="MEC5387916.1"/>
    <property type="molecule type" value="Genomic_DNA"/>
</dbReference>
<dbReference type="SUPFAM" id="SSF46894">
    <property type="entry name" value="C-terminal effector domain of the bipartite response regulators"/>
    <property type="match status" value="1"/>
</dbReference>
<accession>A0ABU6K8A7</accession>
<dbReference type="PANTHER" id="PTHR44688:SF16">
    <property type="entry name" value="DNA-BINDING TRANSCRIPTIONAL ACTIVATOR DEVR_DOSR"/>
    <property type="match status" value="1"/>
</dbReference>
<reference evidence="5 6" key="1">
    <citation type="submission" date="2024-01" db="EMBL/GenBank/DDBJ databases">
        <title>Uliginosibacterium soil sp. nov.</title>
        <authorList>
            <person name="Lv Y."/>
        </authorList>
    </citation>
    <scope>NUCLEOTIDE SEQUENCE [LARGE SCALE GENOMIC DNA]</scope>
    <source>
        <strain evidence="5 6">H3</strain>
    </source>
</reference>
<feature type="domain" description="HTH luxR-type" evidence="4">
    <location>
        <begin position="29"/>
        <end position="94"/>
    </location>
</feature>
<comment type="caution">
    <text evidence="5">The sequence shown here is derived from an EMBL/GenBank/DDBJ whole genome shotgun (WGS) entry which is preliminary data.</text>
</comment>
<keyword evidence="6" id="KW-1185">Reference proteome</keyword>
<dbReference type="InterPro" id="IPR036388">
    <property type="entry name" value="WH-like_DNA-bd_sf"/>
</dbReference>
<organism evidence="5 6">
    <name type="scientific">Uliginosibacterium silvisoli</name>
    <dbReference type="NCBI Taxonomy" id="3114758"/>
    <lineage>
        <taxon>Bacteria</taxon>
        <taxon>Pseudomonadati</taxon>
        <taxon>Pseudomonadota</taxon>
        <taxon>Betaproteobacteria</taxon>
        <taxon>Rhodocyclales</taxon>
        <taxon>Zoogloeaceae</taxon>
        <taxon>Uliginosibacterium</taxon>
    </lineage>
</organism>